<evidence type="ECO:0000256" key="5">
    <source>
        <dbReference type="ARBA" id="ARBA00022692"/>
    </source>
</evidence>
<dbReference type="Proteomes" id="UP001237642">
    <property type="component" value="Unassembled WGS sequence"/>
</dbReference>
<proteinExistence type="predicted"/>
<dbReference type="InterPro" id="IPR001245">
    <property type="entry name" value="Ser-Thr/Tyr_kinase_cat_dom"/>
</dbReference>
<evidence type="ECO:0000256" key="7">
    <source>
        <dbReference type="ARBA" id="ARBA00022777"/>
    </source>
</evidence>
<dbReference type="PANTHER" id="PTHR33232:SF9">
    <property type="entry name" value="PROTEIN SIEVE ELEMENT OCCLUSION B"/>
    <property type="match status" value="1"/>
</dbReference>
<protein>
    <submittedName>
        <fullName evidence="15">Sieve element occlusion amino-terminus protein</fullName>
    </submittedName>
</protein>
<dbReference type="GO" id="GO:0004674">
    <property type="term" value="F:protein serine/threonine kinase activity"/>
    <property type="evidence" value="ECO:0007669"/>
    <property type="project" value="UniProtKB-KW"/>
</dbReference>
<evidence type="ECO:0000256" key="3">
    <source>
        <dbReference type="ARBA" id="ARBA00022527"/>
    </source>
</evidence>
<evidence type="ECO:0000256" key="12">
    <source>
        <dbReference type="SAM" id="MobiDB-lite"/>
    </source>
</evidence>
<feature type="transmembrane region" description="Helical" evidence="13">
    <location>
        <begin position="872"/>
        <end position="893"/>
    </location>
</feature>
<keyword evidence="6 11" id="KW-0547">Nucleotide-binding</keyword>
<keyword evidence="5 13" id="KW-0812">Transmembrane</keyword>
<keyword evidence="10 13" id="KW-0472">Membrane</keyword>
<feature type="domain" description="Protein kinase" evidence="14">
    <location>
        <begin position="970"/>
        <end position="1099"/>
    </location>
</feature>
<dbReference type="EMBL" id="JAUIZM010000009">
    <property type="protein sequence ID" value="KAK1366832.1"/>
    <property type="molecule type" value="Genomic_DNA"/>
</dbReference>
<dbReference type="InterPro" id="IPR000719">
    <property type="entry name" value="Prot_kinase_dom"/>
</dbReference>
<dbReference type="GO" id="GO:0010088">
    <property type="term" value="P:phloem development"/>
    <property type="evidence" value="ECO:0007669"/>
    <property type="project" value="InterPro"/>
</dbReference>
<keyword evidence="2" id="KW-1003">Cell membrane</keyword>
<dbReference type="FunFam" id="3.30.200.20:FF:000212">
    <property type="entry name" value="Proline-rich receptor-like protein kinase PERK8"/>
    <property type="match status" value="1"/>
</dbReference>
<gene>
    <name evidence="15" type="ORF">POM88_042393</name>
</gene>
<keyword evidence="16" id="KW-1185">Reference proteome</keyword>
<evidence type="ECO:0000313" key="16">
    <source>
        <dbReference type="Proteomes" id="UP001237642"/>
    </source>
</evidence>
<evidence type="ECO:0000256" key="8">
    <source>
        <dbReference type="ARBA" id="ARBA00022840"/>
    </source>
</evidence>
<evidence type="ECO:0000256" key="6">
    <source>
        <dbReference type="ARBA" id="ARBA00022741"/>
    </source>
</evidence>
<keyword evidence="7" id="KW-0418">Kinase</keyword>
<dbReference type="InterPro" id="IPR011009">
    <property type="entry name" value="Kinase-like_dom_sf"/>
</dbReference>
<dbReference type="GO" id="GO:0005524">
    <property type="term" value="F:ATP binding"/>
    <property type="evidence" value="ECO:0007669"/>
    <property type="project" value="UniProtKB-UniRule"/>
</dbReference>
<evidence type="ECO:0000256" key="13">
    <source>
        <dbReference type="SAM" id="Phobius"/>
    </source>
</evidence>
<evidence type="ECO:0000256" key="10">
    <source>
        <dbReference type="ARBA" id="ARBA00023136"/>
    </source>
</evidence>
<evidence type="ECO:0000256" key="2">
    <source>
        <dbReference type="ARBA" id="ARBA00022475"/>
    </source>
</evidence>
<dbReference type="Gene3D" id="3.30.200.20">
    <property type="entry name" value="Phosphorylase Kinase, domain 1"/>
    <property type="match status" value="1"/>
</dbReference>
<reference evidence="15" key="1">
    <citation type="submission" date="2023-02" db="EMBL/GenBank/DDBJ databases">
        <title>Genome of toxic invasive species Heracleum sosnowskyi carries increased number of genes despite the absence of recent whole-genome duplications.</title>
        <authorList>
            <person name="Schelkunov M."/>
            <person name="Shtratnikova V."/>
            <person name="Makarenko M."/>
            <person name="Klepikova A."/>
            <person name="Omelchenko D."/>
            <person name="Novikova G."/>
            <person name="Obukhova E."/>
            <person name="Bogdanov V."/>
            <person name="Penin A."/>
            <person name="Logacheva M."/>
        </authorList>
    </citation>
    <scope>NUCLEOTIDE SEQUENCE</scope>
    <source>
        <strain evidence="15">Hsosn_3</strain>
        <tissue evidence="15">Leaf</tissue>
    </source>
</reference>
<evidence type="ECO:0000313" key="15">
    <source>
        <dbReference type="EMBL" id="KAK1366832.1"/>
    </source>
</evidence>
<feature type="compositionally biased region" description="Polar residues" evidence="12">
    <location>
        <begin position="14"/>
        <end position="37"/>
    </location>
</feature>
<feature type="binding site" evidence="11">
    <location>
        <position position="998"/>
    </location>
    <ligand>
        <name>ATP</name>
        <dbReference type="ChEBI" id="CHEBI:30616"/>
    </ligand>
</feature>
<evidence type="ECO:0000256" key="1">
    <source>
        <dbReference type="ARBA" id="ARBA00004162"/>
    </source>
</evidence>
<evidence type="ECO:0000256" key="9">
    <source>
        <dbReference type="ARBA" id="ARBA00022989"/>
    </source>
</evidence>
<sequence>MSNIKQLVPPPAATNASNIQPMNPMSSVQKPSNTMQQGSAMANMQDTANALNKMQQGNTMANLQAAANTTIANMQQQQQQIGNAMTSMQPVGNALATTYPSNTMTNMYPGNAVANFLPGNLMTSTVQPVGNALTGRQSMNSMFNLQNLIKGDRNMFMSSDDNVMMRQIYDTHTPDGRVLYVKPLLYIVEDILSYTHMSSPLDATNSHGAHMDDKTHQTDVITMIEALSHLIDRISCEISIKCLSGSDGHVNTVSILHMVSNYPWDAKLVLALAAFAFSYGEFWLLAQLYSSNQLARSMAILKQVPLIMDHSGSLQHRFDAVNSLLSSVMDLTRAIIALEELSSTYIAKDVPPFSTATETIPTAVYWSVRSVIACATTISYLTSMGHENTISMTELSWELSTLAQRIKQIHEHLKRNLDICYLHIDEKMRAAAYDSLKHLFDVSHIDNMKVLRALIYPRDDIQPLVEGSSKRRVHLDVLRRKNVLLLISGLDISPDELSILEQIYSESRMHGTRMESMYELVWIPVVDLSHHWTDPMQKRFDELTSTMPWYSVYHPSIIDQAVVRFMKERWHFRKKPILVVLDPQGKELSPNALHMMWIWGTTAFPFTSSREQALWRDETWRLELLVSGMDPIIYNDWIRDGKFIILYGGEDIEWIRRFTNTARAVAQASGVQLEMAYVGKSTKRQMVRKAMSTITVEKLSYCWHDPTMIWFFWARLESMLFSKIQVKKTDDHLDPLMQEIKKLLSYDKSGCWAMLCKGSYIVTSGHAQTVLTAFLEYDSWKDYVPLRGFDVSYKEYHDKLHVANVPCCRFEFLTSAGRIPDGMTCPEPTCLRHMEKKDLGFWCTVNIINSTTNTSANLKSTESAGIGTGGTVAIVLVLGLILISLIGTAVFCIRKRKMKFSLMNNDHIIPTSFSCSLKSDSALLKVQTFETHNGTYMGNEVVYSPTESSRLDNSRPWFTYGEIVDATYGFSKQNLLGEGGFGCVYKGYLVDGKEIAVKQLNVGGGQGEREFKAEVEIISRVHHRHLVSLVGYCISDNQRLLVYDYVPNNNLYFHLQGRPVMEWTQRVKVAAGSPMNSVYWYRFAIFLKTNYTYYNKVNE</sequence>
<keyword evidence="4" id="KW-0808">Transferase</keyword>
<organism evidence="15 16">
    <name type="scientific">Heracleum sosnowskyi</name>
    <dbReference type="NCBI Taxonomy" id="360622"/>
    <lineage>
        <taxon>Eukaryota</taxon>
        <taxon>Viridiplantae</taxon>
        <taxon>Streptophyta</taxon>
        <taxon>Embryophyta</taxon>
        <taxon>Tracheophyta</taxon>
        <taxon>Spermatophyta</taxon>
        <taxon>Magnoliopsida</taxon>
        <taxon>eudicotyledons</taxon>
        <taxon>Gunneridae</taxon>
        <taxon>Pentapetalae</taxon>
        <taxon>asterids</taxon>
        <taxon>campanulids</taxon>
        <taxon>Apiales</taxon>
        <taxon>Apiaceae</taxon>
        <taxon>Apioideae</taxon>
        <taxon>apioid superclade</taxon>
        <taxon>Tordylieae</taxon>
        <taxon>Tordyliinae</taxon>
        <taxon>Heracleum</taxon>
    </lineage>
</organism>
<dbReference type="InterPro" id="IPR027944">
    <property type="entry name" value="SEO_C"/>
</dbReference>
<name>A0AAD8HG45_9APIA</name>
<dbReference type="Pfam" id="PF14576">
    <property type="entry name" value="SEO_N"/>
    <property type="match status" value="1"/>
</dbReference>
<accession>A0AAD8HG45</accession>
<keyword evidence="8 11" id="KW-0067">ATP-binding</keyword>
<comment type="caution">
    <text evidence="15">The sequence shown here is derived from an EMBL/GenBank/DDBJ whole genome shotgun (WGS) entry which is preliminary data.</text>
</comment>
<dbReference type="PROSITE" id="PS00107">
    <property type="entry name" value="PROTEIN_KINASE_ATP"/>
    <property type="match status" value="1"/>
</dbReference>
<keyword evidence="9 13" id="KW-1133">Transmembrane helix</keyword>
<dbReference type="GO" id="GO:0005886">
    <property type="term" value="C:plasma membrane"/>
    <property type="evidence" value="ECO:0007669"/>
    <property type="project" value="UniProtKB-SubCell"/>
</dbReference>
<dbReference type="SUPFAM" id="SSF56112">
    <property type="entry name" value="Protein kinase-like (PK-like)"/>
    <property type="match status" value="1"/>
</dbReference>
<dbReference type="Pfam" id="PF07714">
    <property type="entry name" value="PK_Tyr_Ser-Thr"/>
    <property type="match status" value="1"/>
</dbReference>
<dbReference type="InterPro" id="IPR039299">
    <property type="entry name" value="SEOA"/>
</dbReference>
<dbReference type="AlphaFoldDB" id="A0AAD8HG45"/>
<comment type="subcellular location">
    <subcellularLocation>
        <location evidence="1">Cell membrane</location>
        <topology evidence="1">Single-pass membrane protein</topology>
    </subcellularLocation>
</comment>
<dbReference type="InterPro" id="IPR027942">
    <property type="entry name" value="SEO_N"/>
</dbReference>
<evidence type="ECO:0000259" key="14">
    <source>
        <dbReference type="PROSITE" id="PS50011"/>
    </source>
</evidence>
<dbReference type="Pfam" id="PF14577">
    <property type="entry name" value="SEO_C"/>
    <property type="match status" value="1"/>
</dbReference>
<keyword evidence="3" id="KW-0723">Serine/threonine-protein kinase</keyword>
<reference evidence="15" key="2">
    <citation type="submission" date="2023-05" db="EMBL/GenBank/DDBJ databases">
        <authorList>
            <person name="Schelkunov M.I."/>
        </authorList>
    </citation>
    <scope>NUCLEOTIDE SEQUENCE</scope>
    <source>
        <strain evidence="15">Hsosn_3</strain>
        <tissue evidence="15">Leaf</tissue>
    </source>
</reference>
<feature type="region of interest" description="Disordered" evidence="12">
    <location>
        <begin position="1"/>
        <end position="37"/>
    </location>
</feature>
<dbReference type="PROSITE" id="PS50011">
    <property type="entry name" value="PROTEIN_KINASE_DOM"/>
    <property type="match status" value="1"/>
</dbReference>
<evidence type="ECO:0000256" key="4">
    <source>
        <dbReference type="ARBA" id="ARBA00022679"/>
    </source>
</evidence>
<dbReference type="InterPro" id="IPR017441">
    <property type="entry name" value="Protein_kinase_ATP_BS"/>
</dbReference>
<evidence type="ECO:0000256" key="11">
    <source>
        <dbReference type="PROSITE-ProRule" id="PRU10141"/>
    </source>
</evidence>
<dbReference type="PANTHER" id="PTHR33232">
    <property type="entry name" value="PROTEIN SIEVE ELEMENT OCCLUSION B-LIKE"/>
    <property type="match status" value="1"/>
</dbReference>